<dbReference type="InterPro" id="IPR036397">
    <property type="entry name" value="RNaseH_sf"/>
</dbReference>
<evidence type="ECO:0000313" key="2">
    <source>
        <dbReference type="Proteomes" id="UP000801492"/>
    </source>
</evidence>
<dbReference type="AlphaFoldDB" id="A0A8K0FXH1"/>
<dbReference type="GO" id="GO:0003676">
    <property type="term" value="F:nucleic acid binding"/>
    <property type="evidence" value="ECO:0007669"/>
    <property type="project" value="InterPro"/>
</dbReference>
<comment type="caution">
    <text evidence="1">The sequence shown here is derived from an EMBL/GenBank/DDBJ whole genome shotgun (WGS) entry which is preliminary data.</text>
</comment>
<dbReference type="OrthoDB" id="6707908at2759"/>
<reference evidence="1" key="1">
    <citation type="submission" date="2019-08" db="EMBL/GenBank/DDBJ databases">
        <title>The genome of the North American firefly Photinus pyralis.</title>
        <authorList>
            <consortium name="Photinus pyralis genome working group"/>
            <person name="Fallon T.R."/>
            <person name="Sander Lower S.E."/>
            <person name="Weng J.-K."/>
        </authorList>
    </citation>
    <scope>NUCLEOTIDE SEQUENCE</scope>
    <source>
        <strain evidence="1">TRF0915ILg1</strain>
        <tissue evidence="1">Whole body</tissue>
    </source>
</reference>
<dbReference type="EMBL" id="VTPC01091038">
    <property type="protein sequence ID" value="KAF2879987.1"/>
    <property type="molecule type" value="Genomic_DNA"/>
</dbReference>
<evidence type="ECO:0000313" key="1">
    <source>
        <dbReference type="EMBL" id="KAF2879987.1"/>
    </source>
</evidence>
<dbReference type="Gene3D" id="3.30.420.10">
    <property type="entry name" value="Ribonuclease H-like superfamily/Ribonuclease H"/>
    <property type="match status" value="1"/>
</dbReference>
<accession>A0A8K0FXH1</accession>
<keyword evidence="2" id="KW-1185">Reference proteome</keyword>
<evidence type="ECO:0008006" key="3">
    <source>
        <dbReference type="Google" id="ProtNLM"/>
    </source>
</evidence>
<gene>
    <name evidence="1" type="ORF">ILUMI_26175</name>
</gene>
<name>A0A8K0FXH1_IGNLU</name>
<sequence>MKPFEVAELKTSDFLELSALFKTTFQERKTNTEGDKVVWRDIKWLRFSQQSGLVQYKTKLDTEEPFKSVMFLRKGSTWPSKIKVPQFYKRPIPISSVKKQNLLELLPKIPEKGIMLHHDNAPSYTTNVTLQFVAKKKKKVIKHPPYSSDLKICEFRQCFALKGNVRGRKFLSEEEINAAEHDYFASIPKEEWFLRSEKMVKCIIVEGNYSEHI</sequence>
<protein>
    <recommendedName>
        <fullName evidence="3">Transposase</fullName>
    </recommendedName>
</protein>
<proteinExistence type="predicted"/>
<dbReference type="Proteomes" id="UP000801492">
    <property type="component" value="Unassembled WGS sequence"/>
</dbReference>
<organism evidence="1 2">
    <name type="scientific">Ignelater luminosus</name>
    <name type="common">Cucubano</name>
    <name type="synonym">Pyrophorus luminosus</name>
    <dbReference type="NCBI Taxonomy" id="2038154"/>
    <lineage>
        <taxon>Eukaryota</taxon>
        <taxon>Metazoa</taxon>
        <taxon>Ecdysozoa</taxon>
        <taxon>Arthropoda</taxon>
        <taxon>Hexapoda</taxon>
        <taxon>Insecta</taxon>
        <taxon>Pterygota</taxon>
        <taxon>Neoptera</taxon>
        <taxon>Endopterygota</taxon>
        <taxon>Coleoptera</taxon>
        <taxon>Polyphaga</taxon>
        <taxon>Elateriformia</taxon>
        <taxon>Elateroidea</taxon>
        <taxon>Elateridae</taxon>
        <taxon>Agrypninae</taxon>
        <taxon>Pyrophorini</taxon>
        <taxon>Ignelater</taxon>
    </lineage>
</organism>